<keyword evidence="3" id="KW-0547">Nucleotide-binding</keyword>
<feature type="compositionally biased region" description="Polar residues" evidence="6">
    <location>
        <begin position="128"/>
        <end position="148"/>
    </location>
</feature>
<evidence type="ECO:0000256" key="2">
    <source>
        <dbReference type="ARBA" id="ARBA00022664"/>
    </source>
</evidence>
<evidence type="ECO:0000259" key="8">
    <source>
        <dbReference type="Pfam" id="PF16573"/>
    </source>
</evidence>
<dbReference type="GO" id="GO:0051731">
    <property type="term" value="F:polynucleotide 5'-hydroxyl-kinase activity"/>
    <property type="evidence" value="ECO:0007669"/>
    <property type="project" value="InterPro"/>
</dbReference>
<evidence type="ECO:0000313" key="10">
    <source>
        <dbReference type="EMBL" id="KAJ8904239.1"/>
    </source>
</evidence>
<dbReference type="FunFam" id="2.40.30.330:FF:000002">
    <property type="entry name" value="Protein CLP1 homolog"/>
    <property type="match status" value="1"/>
</dbReference>
<dbReference type="SUPFAM" id="SSF52540">
    <property type="entry name" value="P-loop containing nucleoside triphosphate hydrolases"/>
    <property type="match status" value="1"/>
</dbReference>
<feature type="domain" description="Clp1 P-loop" evidence="9">
    <location>
        <begin position="178"/>
        <end position="361"/>
    </location>
</feature>
<organism evidence="10 11">
    <name type="scientific">Rhodosorus marinus</name>
    <dbReference type="NCBI Taxonomy" id="101924"/>
    <lineage>
        <taxon>Eukaryota</taxon>
        <taxon>Rhodophyta</taxon>
        <taxon>Stylonematophyceae</taxon>
        <taxon>Stylonematales</taxon>
        <taxon>Stylonemataceae</taxon>
        <taxon>Rhodosorus</taxon>
    </lineage>
</organism>
<dbReference type="InterPro" id="IPR032319">
    <property type="entry name" value="CLP1_P"/>
</dbReference>
<dbReference type="AlphaFoldDB" id="A0AAV8UQF5"/>
<dbReference type="Proteomes" id="UP001157974">
    <property type="component" value="Unassembled WGS sequence"/>
</dbReference>
<dbReference type="Gene3D" id="2.60.120.1030">
    <property type="entry name" value="Clp1, DNA binding domain"/>
    <property type="match status" value="1"/>
</dbReference>
<evidence type="ECO:0000256" key="1">
    <source>
        <dbReference type="ARBA" id="ARBA00004123"/>
    </source>
</evidence>
<dbReference type="GO" id="GO:0006388">
    <property type="term" value="P:tRNA splicing, via endonucleolytic cleavage and ligation"/>
    <property type="evidence" value="ECO:0007669"/>
    <property type="project" value="TreeGrafter"/>
</dbReference>
<dbReference type="InterPro" id="IPR038238">
    <property type="entry name" value="Clp1_C_sf"/>
</dbReference>
<evidence type="ECO:0008006" key="12">
    <source>
        <dbReference type="Google" id="ProtNLM"/>
    </source>
</evidence>
<sequence length="477" mass="51010">MSAVRDESRPSVAKFQLSKESELRIEATQGHAVTVTLLSGEAEILGVEMAQNKAYSISNRKLPVFTWHGCELSVSGPTDFAYTASETPMPVYANTFGVIHSRRKQAEALIEKSRLEGESISRDGKSVANEQEPSVQTTQSTSDSKIANKTDQATIANGGLESEKADPARLGPRVIIMGPPESGKSTLASLLLNYSVKACGKSLFVDLDITRNAISVPGSISASTVSKVDIEEGPLLDASLSFFYGYLDPNENRAELERLLASLGSVVAEKLAHPDMNGCGYIASVGGWIESCSRDFIGSLIESMRADVVLVIGAERMFADVKQAVEGKGNIEVVDLPRSGGVVRHDKASTNKDRFKQYFYGLNSTLNPFKTVLDFSSVSLYKVGGGAAIPASALPIGAEPTLDPNRIAPIAIQNDLIHSILAVSQAKEESEVSDAPVAGYVHVAKVDMQAKRLTLLAPAPGELPSRILMAGTLKWLE</sequence>
<dbReference type="GO" id="GO:0005524">
    <property type="term" value="F:ATP binding"/>
    <property type="evidence" value="ECO:0007669"/>
    <property type="project" value="UniProtKB-KW"/>
</dbReference>
<comment type="subcellular location">
    <subcellularLocation>
        <location evidence="1">Nucleus</location>
    </subcellularLocation>
</comment>
<dbReference type="Pfam" id="PF16573">
    <property type="entry name" value="CLP1_N"/>
    <property type="match status" value="1"/>
</dbReference>
<keyword evidence="5" id="KW-0539">Nucleus</keyword>
<feature type="compositionally biased region" description="Basic and acidic residues" evidence="6">
    <location>
        <begin position="114"/>
        <end position="125"/>
    </location>
</feature>
<keyword evidence="2" id="KW-0507">mRNA processing</keyword>
<dbReference type="Gene3D" id="2.40.30.330">
    <property type="entry name" value="Pre-mRNA cleavage complex subunit Clp1, C-terminal domain"/>
    <property type="match status" value="1"/>
</dbReference>
<proteinExistence type="predicted"/>
<dbReference type="InterPro" id="IPR010655">
    <property type="entry name" value="Clp1_C"/>
</dbReference>
<dbReference type="FunFam" id="2.60.120.1030:FF:000001">
    <property type="entry name" value="Protein CLP1 homolog 5"/>
    <property type="match status" value="1"/>
</dbReference>
<evidence type="ECO:0000259" key="7">
    <source>
        <dbReference type="Pfam" id="PF06807"/>
    </source>
</evidence>
<dbReference type="GO" id="GO:0005634">
    <property type="term" value="C:nucleus"/>
    <property type="evidence" value="ECO:0007669"/>
    <property type="project" value="UniProtKB-SubCell"/>
</dbReference>
<accession>A0AAV8UQF5</accession>
<dbReference type="PANTHER" id="PTHR12755:SF6">
    <property type="entry name" value="POLYRIBONUCLEOTIDE 5'-HYDROXYL-KINASE CLP1"/>
    <property type="match status" value="1"/>
</dbReference>
<dbReference type="InterPro" id="IPR027417">
    <property type="entry name" value="P-loop_NTPase"/>
</dbReference>
<dbReference type="Pfam" id="PF06807">
    <property type="entry name" value="Clp1"/>
    <property type="match status" value="1"/>
</dbReference>
<protein>
    <recommendedName>
        <fullName evidence="12">Protein CLP1 homolog</fullName>
    </recommendedName>
</protein>
<dbReference type="PANTHER" id="PTHR12755">
    <property type="entry name" value="CLEAVAGE/POLYADENYLATION FACTOR IA SUBUNIT CLP1P"/>
    <property type="match status" value="1"/>
</dbReference>
<feature type="domain" description="Clp1 N-terminal" evidence="8">
    <location>
        <begin position="17"/>
        <end position="106"/>
    </location>
</feature>
<comment type="caution">
    <text evidence="10">The sequence shown here is derived from an EMBL/GenBank/DDBJ whole genome shotgun (WGS) entry which is preliminary data.</text>
</comment>
<dbReference type="InterPro" id="IPR038239">
    <property type="entry name" value="Clp1_N_sf"/>
</dbReference>
<feature type="domain" description="Clp1 C-terminal" evidence="7">
    <location>
        <begin position="366"/>
        <end position="477"/>
    </location>
</feature>
<dbReference type="GO" id="GO:0031124">
    <property type="term" value="P:mRNA 3'-end processing"/>
    <property type="evidence" value="ECO:0007669"/>
    <property type="project" value="InterPro"/>
</dbReference>
<evidence type="ECO:0000256" key="6">
    <source>
        <dbReference type="SAM" id="MobiDB-lite"/>
    </source>
</evidence>
<evidence type="ECO:0000256" key="3">
    <source>
        <dbReference type="ARBA" id="ARBA00022741"/>
    </source>
</evidence>
<dbReference type="Pfam" id="PF16575">
    <property type="entry name" value="CLP1_P"/>
    <property type="match status" value="1"/>
</dbReference>
<keyword evidence="11" id="KW-1185">Reference proteome</keyword>
<keyword evidence="4" id="KW-0067">ATP-binding</keyword>
<name>A0AAV8UQF5_9RHOD</name>
<evidence type="ECO:0000256" key="5">
    <source>
        <dbReference type="ARBA" id="ARBA00023242"/>
    </source>
</evidence>
<evidence type="ECO:0000259" key="9">
    <source>
        <dbReference type="Pfam" id="PF16575"/>
    </source>
</evidence>
<gene>
    <name evidence="10" type="ORF">NDN08_000763</name>
</gene>
<dbReference type="InterPro" id="IPR045116">
    <property type="entry name" value="Clp1/Grc3"/>
</dbReference>
<feature type="region of interest" description="Disordered" evidence="6">
    <location>
        <begin position="114"/>
        <end position="148"/>
    </location>
</feature>
<dbReference type="Gene3D" id="3.40.50.300">
    <property type="entry name" value="P-loop containing nucleotide triphosphate hydrolases"/>
    <property type="match status" value="1"/>
</dbReference>
<dbReference type="InterPro" id="IPR032324">
    <property type="entry name" value="Clp1_N"/>
</dbReference>
<dbReference type="EMBL" id="JAMWBK010000006">
    <property type="protein sequence ID" value="KAJ8904239.1"/>
    <property type="molecule type" value="Genomic_DNA"/>
</dbReference>
<reference evidence="10 11" key="1">
    <citation type="journal article" date="2023" name="Nat. Commun.">
        <title>Origin of minicircular mitochondrial genomes in red algae.</title>
        <authorList>
            <person name="Lee Y."/>
            <person name="Cho C.H."/>
            <person name="Lee Y.M."/>
            <person name="Park S.I."/>
            <person name="Yang J.H."/>
            <person name="West J.A."/>
            <person name="Bhattacharya D."/>
            <person name="Yoon H.S."/>
        </authorList>
    </citation>
    <scope>NUCLEOTIDE SEQUENCE [LARGE SCALE GENOMIC DNA]</scope>
    <source>
        <strain evidence="10 11">CCMP1338</strain>
        <tissue evidence="10">Whole cell</tissue>
    </source>
</reference>
<evidence type="ECO:0000256" key="4">
    <source>
        <dbReference type="ARBA" id="ARBA00022840"/>
    </source>
</evidence>
<evidence type="ECO:0000313" key="11">
    <source>
        <dbReference type="Proteomes" id="UP001157974"/>
    </source>
</evidence>